<organism evidence="17 18">
    <name type="scientific">Eremococcus coleocola ACS-139-V-Col8</name>
    <dbReference type="NCBI Taxonomy" id="908337"/>
    <lineage>
        <taxon>Bacteria</taxon>
        <taxon>Bacillati</taxon>
        <taxon>Bacillota</taxon>
        <taxon>Bacilli</taxon>
        <taxon>Lactobacillales</taxon>
        <taxon>Aerococcaceae</taxon>
        <taxon>Eremococcus</taxon>
    </lineage>
</organism>
<evidence type="ECO:0000256" key="1">
    <source>
        <dbReference type="ARBA" id="ARBA00000085"/>
    </source>
</evidence>
<dbReference type="InterPro" id="IPR005467">
    <property type="entry name" value="His_kinase_dom"/>
</dbReference>
<evidence type="ECO:0000256" key="13">
    <source>
        <dbReference type="PIRNR" id="PIRNR037431"/>
    </source>
</evidence>
<evidence type="ECO:0000256" key="8">
    <source>
        <dbReference type="ARBA" id="ARBA00022777"/>
    </source>
</evidence>
<keyword evidence="3 13" id="KW-1003">Cell membrane</keyword>
<sequence length="361" mass="41024">MKGRLWLLIFAQQLLMLFVPLLALLAFFIWGLDLLSFQQFWDLKAFDLPLTAWLLAAIILIAAFYASIYSLQINQPYEDIQARLNWLVMGKYNHTIFSETNQKKGASNQMISLYQDIEDLRQKLIQLSSDIQEYSAAPTFVGQDTKEEIIEGERGRIARELHDSVSQDLFAATMMLSALNEGMDDLAPEKLKQAVARIDQVIARGQTEMRALLLHLRPVELRDRRLTEGLEQILKELQGRVPITINWQLDPSIRLDSGIEDHLFRIAQESISNTLRHAQASQLDVYLEASPDSVDLRVIDDGIGFDLEKLRNAGNYGLANIEERVKSLGGQLRIRTLPKQGTAIIISIPKTRPMQIERGTV</sequence>
<gene>
    <name evidence="17" type="ORF">HMPREF9257_1291</name>
</gene>
<keyword evidence="12 13" id="KW-0472">Membrane</keyword>
<feature type="transmembrane region" description="Helical" evidence="15">
    <location>
        <begin position="7"/>
        <end position="30"/>
    </location>
</feature>
<evidence type="ECO:0000256" key="15">
    <source>
        <dbReference type="SAM" id="Phobius"/>
    </source>
</evidence>
<keyword evidence="9 13" id="KW-0067">ATP-binding</keyword>
<dbReference type="InterPro" id="IPR036890">
    <property type="entry name" value="HATPase_C_sf"/>
</dbReference>
<dbReference type="EMBL" id="AENN01000015">
    <property type="protein sequence ID" value="EFR31173.1"/>
    <property type="molecule type" value="Genomic_DNA"/>
</dbReference>
<feature type="coiled-coil region" evidence="14">
    <location>
        <begin position="103"/>
        <end position="137"/>
    </location>
</feature>
<dbReference type="PANTHER" id="PTHR24421">
    <property type="entry name" value="NITRATE/NITRITE SENSOR PROTEIN NARX-RELATED"/>
    <property type="match status" value="1"/>
</dbReference>
<evidence type="ECO:0000256" key="7">
    <source>
        <dbReference type="ARBA" id="ARBA00022741"/>
    </source>
</evidence>
<keyword evidence="11 13" id="KW-0902">Two-component regulatory system</keyword>
<dbReference type="SMART" id="SM00387">
    <property type="entry name" value="HATPase_c"/>
    <property type="match status" value="1"/>
</dbReference>
<dbReference type="OrthoDB" id="9795828at2"/>
<evidence type="ECO:0000256" key="9">
    <source>
        <dbReference type="ARBA" id="ARBA00022840"/>
    </source>
</evidence>
<dbReference type="SUPFAM" id="SSF55874">
    <property type="entry name" value="ATPase domain of HSP90 chaperone/DNA topoisomerase II/histidine kinase"/>
    <property type="match status" value="1"/>
</dbReference>
<dbReference type="RefSeq" id="WP_006418376.1">
    <property type="nucleotide sequence ID" value="NZ_AENN01000015.1"/>
</dbReference>
<dbReference type="PIRSF" id="PIRSF037431">
    <property type="entry name" value="STHK_LiaS"/>
    <property type="match status" value="1"/>
</dbReference>
<feature type="transmembrane region" description="Helical" evidence="15">
    <location>
        <begin position="50"/>
        <end position="71"/>
    </location>
</feature>
<dbReference type="PANTHER" id="PTHR24421:SF37">
    <property type="entry name" value="SENSOR HISTIDINE KINASE NARS"/>
    <property type="match status" value="1"/>
</dbReference>
<dbReference type="PROSITE" id="PS50109">
    <property type="entry name" value="HIS_KIN"/>
    <property type="match status" value="1"/>
</dbReference>
<evidence type="ECO:0000259" key="16">
    <source>
        <dbReference type="PROSITE" id="PS50109"/>
    </source>
</evidence>
<evidence type="ECO:0000256" key="14">
    <source>
        <dbReference type="SAM" id="Coils"/>
    </source>
</evidence>
<keyword evidence="7 13" id="KW-0547">Nucleotide-binding</keyword>
<dbReference type="InterPro" id="IPR003594">
    <property type="entry name" value="HATPase_dom"/>
</dbReference>
<comment type="subcellular location">
    <subcellularLocation>
        <location evidence="2 13">Cell membrane</location>
        <topology evidence="2 13">Multi-pass membrane protein</topology>
    </subcellularLocation>
</comment>
<keyword evidence="18" id="KW-1185">Reference proteome</keyword>
<comment type="catalytic activity">
    <reaction evidence="1 13">
        <text>ATP + protein L-histidine = ADP + protein N-phospho-L-histidine.</text>
        <dbReference type="EC" id="2.7.13.3"/>
    </reaction>
</comment>
<dbReference type="InterPro" id="IPR017202">
    <property type="entry name" value="LiaS/VraS"/>
</dbReference>
<evidence type="ECO:0000256" key="4">
    <source>
        <dbReference type="ARBA" id="ARBA00022553"/>
    </source>
</evidence>
<dbReference type="AlphaFoldDB" id="E4KP08"/>
<evidence type="ECO:0000256" key="2">
    <source>
        <dbReference type="ARBA" id="ARBA00004651"/>
    </source>
</evidence>
<dbReference type="GO" id="GO:0005886">
    <property type="term" value="C:plasma membrane"/>
    <property type="evidence" value="ECO:0007669"/>
    <property type="project" value="UniProtKB-SubCell"/>
</dbReference>
<keyword evidence="4" id="KW-0597">Phosphoprotein</keyword>
<evidence type="ECO:0000256" key="12">
    <source>
        <dbReference type="ARBA" id="ARBA00023136"/>
    </source>
</evidence>
<reference evidence="17 18" key="1">
    <citation type="submission" date="2010-10" db="EMBL/GenBank/DDBJ databases">
        <authorList>
            <person name="Durkin A.S."/>
            <person name="Madupu R."/>
            <person name="Torralba M."/>
            <person name="Gillis M."/>
            <person name="Methe B."/>
            <person name="Sutton G."/>
            <person name="Nelson K.E."/>
        </authorList>
    </citation>
    <scope>NUCLEOTIDE SEQUENCE [LARGE SCALE GENOMIC DNA]</scope>
    <source>
        <strain evidence="17 18">ACS-139-V-Col8</strain>
    </source>
</reference>
<name>E4KP08_9LACT</name>
<keyword evidence="10 15" id="KW-1133">Transmembrane helix</keyword>
<dbReference type="STRING" id="908337.HMPREF9257_1291"/>
<comment type="caution">
    <text evidence="17">The sequence shown here is derived from an EMBL/GenBank/DDBJ whole genome shotgun (WGS) entry which is preliminary data.</text>
</comment>
<evidence type="ECO:0000256" key="11">
    <source>
        <dbReference type="ARBA" id="ARBA00023012"/>
    </source>
</evidence>
<keyword evidence="14" id="KW-0175">Coiled coil</keyword>
<dbReference type="GO" id="GO:0046983">
    <property type="term" value="F:protein dimerization activity"/>
    <property type="evidence" value="ECO:0007669"/>
    <property type="project" value="InterPro"/>
</dbReference>
<dbReference type="CDD" id="cd16917">
    <property type="entry name" value="HATPase_UhpB-NarQ-NarX-like"/>
    <property type="match status" value="1"/>
</dbReference>
<dbReference type="Pfam" id="PF02518">
    <property type="entry name" value="HATPase_c"/>
    <property type="match status" value="1"/>
</dbReference>
<dbReference type="Proteomes" id="UP000005990">
    <property type="component" value="Unassembled WGS sequence"/>
</dbReference>
<keyword evidence="5 13" id="KW-0808">Transferase</keyword>
<feature type="domain" description="Histidine kinase" evidence="16">
    <location>
        <begin position="156"/>
        <end position="352"/>
    </location>
</feature>
<dbReference type="EC" id="2.7.13.3" evidence="13"/>
<evidence type="ECO:0000313" key="17">
    <source>
        <dbReference type="EMBL" id="EFR31173.1"/>
    </source>
</evidence>
<dbReference type="Pfam" id="PF07730">
    <property type="entry name" value="HisKA_3"/>
    <property type="match status" value="1"/>
</dbReference>
<evidence type="ECO:0000313" key="18">
    <source>
        <dbReference type="Proteomes" id="UP000005990"/>
    </source>
</evidence>
<dbReference type="eggNOG" id="COG4585">
    <property type="taxonomic scope" value="Bacteria"/>
</dbReference>
<dbReference type="InterPro" id="IPR011712">
    <property type="entry name" value="Sig_transdc_His_kin_sub3_dim/P"/>
</dbReference>
<dbReference type="GO" id="GO:0005524">
    <property type="term" value="F:ATP binding"/>
    <property type="evidence" value="ECO:0007669"/>
    <property type="project" value="UniProtKB-UniRule"/>
</dbReference>
<evidence type="ECO:0000256" key="3">
    <source>
        <dbReference type="ARBA" id="ARBA00022475"/>
    </source>
</evidence>
<dbReference type="GO" id="GO:0000155">
    <property type="term" value="F:phosphorelay sensor kinase activity"/>
    <property type="evidence" value="ECO:0007669"/>
    <property type="project" value="UniProtKB-UniRule"/>
</dbReference>
<dbReference type="Gene3D" id="1.20.5.1930">
    <property type="match status" value="1"/>
</dbReference>
<evidence type="ECO:0000256" key="6">
    <source>
        <dbReference type="ARBA" id="ARBA00022692"/>
    </source>
</evidence>
<accession>E4KP08</accession>
<evidence type="ECO:0000256" key="5">
    <source>
        <dbReference type="ARBA" id="ARBA00022679"/>
    </source>
</evidence>
<protein>
    <recommendedName>
        <fullName evidence="13">Sensor histidine kinase</fullName>
        <ecNumber evidence="13">2.7.13.3</ecNumber>
    </recommendedName>
</protein>
<dbReference type="Gene3D" id="3.30.565.10">
    <property type="entry name" value="Histidine kinase-like ATPase, C-terminal domain"/>
    <property type="match status" value="1"/>
</dbReference>
<keyword evidence="6 15" id="KW-0812">Transmembrane</keyword>
<proteinExistence type="predicted"/>
<evidence type="ECO:0000256" key="10">
    <source>
        <dbReference type="ARBA" id="ARBA00022989"/>
    </source>
</evidence>
<keyword evidence="8 13" id="KW-0418">Kinase</keyword>
<dbReference type="InterPro" id="IPR050482">
    <property type="entry name" value="Sensor_HK_TwoCompSys"/>
</dbReference>